<evidence type="ECO:0000256" key="8">
    <source>
        <dbReference type="SAM" id="SignalP"/>
    </source>
</evidence>
<dbReference type="CDD" id="cd08760">
    <property type="entry name" value="Cyt_b561_FRRS1_like"/>
    <property type="match status" value="1"/>
</dbReference>
<dbReference type="Proteomes" id="UP000799302">
    <property type="component" value="Unassembled WGS sequence"/>
</dbReference>
<dbReference type="GO" id="GO:0016020">
    <property type="term" value="C:membrane"/>
    <property type="evidence" value="ECO:0007669"/>
    <property type="project" value="UniProtKB-SubCell"/>
</dbReference>
<reference evidence="10" key="1">
    <citation type="journal article" date="2020" name="Stud. Mycol.">
        <title>101 Dothideomycetes genomes: a test case for predicting lifestyles and emergence of pathogens.</title>
        <authorList>
            <person name="Haridas S."/>
            <person name="Albert R."/>
            <person name="Binder M."/>
            <person name="Bloem J."/>
            <person name="Labutti K."/>
            <person name="Salamov A."/>
            <person name="Andreopoulos B."/>
            <person name="Baker S."/>
            <person name="Barry K."/>
            <person name="Bills G."/>
            <person name="Bluhm B."/>
            <person name="Cannon C."/>
            <person name="Castanera R."/>
            <person name="Culley D."/>
            <person name="Daum C."/>
            <person name="Ezra D."/>
            <person name="Gonzalez J."/>
            <person name="Henrissat B."/>
            <person name="Kuo A."/>
            <person name="Liang C."/>
            <person name="Lipzen A."/>
            <person name="Lutzoni F."/>
            <person name="Magnuson J."/>
            <person name="Mondo S."/>
            <person name="Nolan M."/>
            <person name="Ohm R."/>
            <person name="Pangilinan J."/>
            <person name="Park H.-J."/>
            <person name="Ramirez L."/>
            <person name="Alfaro M."/>
            <person name="Sun H."/>
            <person name="Tritt A."/>
            <person name="Yoshinaga Y."/>
            <person name="Zwiers L.-H."/>
            <person name="Turgeon B."/>
            <person name="Goodwin S."/>
            <person name="Spatafora J."/>
            <person name="Crous P."/>
            <person name="Grigoriev I."/>
        </authorList>
    </citation>
    <scope>NUCLEOTIDE SEQUENCE</scope>
    <source>
        <strain evidence="10">CBS 115976</strain>
    </source>
</reference>
<dbReference type="PANTHER" id="PTHR47797:SF1">
    <property type="entry name" value="CYTOCHROME B561 DOMAIN-CONTAINING PROTEIN-RELATED"/>
    <property type="match status" value="1"/>
</dbReference>
<feature type="chain" id="PRO_5025453470" description="Cytochrome b561 domain-containing protein" evidence="8">
    <location>
        <begin position="30"/>
        <end position="269"/>
    </location>
</feature>
<feature type="transmembrane region" description="Helical" evidence="7">
    <location>
        <begin position="138"/>
        <end position="160"/>
    </location>
</feature>
<proteinExistence type="predicted"/>
<feature type="transmembrane region" description="Helical" evidence="7">
    <location>
        <begin position="180"/>
        <end position="199"/>
    </location>
</feature>
<evidence type="ECO:0000256" key="6">
    <source>
        <dbReference type="ARBA" id="ARBA00023136"/>
    </source>
</evidence>
<evidence type="ECO:0000259" key="9">
    <source>
        <dbReference type="PROSITE" id="PS50939"/>
    </source>
</evidence>
<evidence type="ECO:0000256" key="2">
    <source>
        <dbReference type="ARBA" id="ARBA00022448"/>
    </source>
</evidence>
<evidence type="ECO:0000313" key="11">
    <source>
        <dbReference type="Proteomes" id="UP000799302"/>
    </source>
</evidence>
<evidence type="ECO:0000256" key="5">
    <source>
        <dbReference type="ARBA" id="ARBA00022989"/>
    </source>
</evidence>
<accession>A0A6A6UIR4</accession>
<feature type="transmembrane region" description="Helical" evidence="7">
    <location>
        <begin position="211"/>
        <end position="231"/>
    </location>
</feature>
<evidence type="ECO:0000313" key="10">
    <source>
        <dbReference type="EMBL" id="KAF2671347.1"/>
    </source>
</evidence>
<keyword evidence="4" id="KW-0249">Electron transport</keyword>
<feature type="transmembrane region" description="Helical" evidence="7">
    <location>
        <begin position="65"/>
        <end position="85"/>
    </location>
</feature>
<name>A0A6A6UIR4_9PEZI</name>
<keyword evidence="5 7" id="KW-1133">Transmembrane helix</keyword>
<feature type="domain" description="Cytochrome b561" evidence="9">
    <location>
        <begin position="23"/>
        <end position="234"/>
    </location>
</feature>
<dbReference type="PROSITE" id="PS50939">
    <property type="entry name" value="CYTOCHROME_B561"/>
    <property type="match status" value="1"/>
</dbReference>
<dbReference type="SMART" id="SM00665">
    <property type="entry name" value="B561"/>
    <property type="match status" value="1"/>
</dbReference>
<feature type="transmembrane region" description="Helical" evidence="7">
    <location>
        <begin position="105"/>
        <end position="126"/>
    </location>
</feature>
<evidence type="ECO:0000256" key="4">
    <source>
        <dbReference type="ARBA" id="ARBA00022982"/>
    </source>
</evidence>
<evidence type="ECO:0000256" key="1">
    <source>
        <dbReference type="ARBA" id="ARBA00004370"/>
    </source>
</evidence>
<keyword evidence="3 7" id="KW-0812">Transmembrane</keyword>
<organism evidence="10 11">
    <name type="scientific">Microthyrium microscopicum</name>
    <dbReference type="NCBI Taxonomy" id="703497"/>
    <lineage>
        <taxon>Eukaryota</taxon>
        <taxon>Fungi</taxon>
        <taxon>Dikarya</taxon>
        <taxon>Ascomycota</taxon>
        <taxon>Pezizomycotina</taxon>
        <taxon>Dothideomycetes</taxon>
        <taxon>Dothideomycetes incertae sedis</taxon>
        <taxon>Microthyriales</taxon>
        <taxon>Microthyriaceae</taxon>
        <taxon>Microthyrium</taxon>
    </lineage>
</organism>
<evidence type="ECO:0000256" key="7">
    <source>
        <dbReference type="SAM" id="Phobius"/>
    </source>
</evidence>
<dbReference type="OrthoDB" id="19261at2759"/>
<gene>
    <name evidence="10" type="ORF">BT63DRAFT_477849</name>
</gene>
<keyword evidence="6 7" id="KW-0472">Membrane</keyword>
<protein>
    <recommendedName>
        <fullName evidence="9">Cytochrome b561 domain-containing protein</fullName>
    </recommendedName>
</protein>
<keyword evidence="11" id="KW-1185">Reference proteome</keyword>
<evidence type="ECO:0000256" key="3">
    <source>
        <dbReference type="ARBA" id="ARBA00022692"/>
    </source>
</evidence>
<dbReference type="Gene3D" id="1.20.120.1770">
    <property type="match status" value="1"/>
</dbReference>
<dbReference type="InterPro" id="IPR006593">
    <property type="entry name" value="Cyt_b561/ferric_Rdtase_TM"/>
</dbReference>
<feature type="signal peptide" evidence="8">
    <location>
        <begin position="1"/>
        <end position="29"/>
    </location>
</feature>
<keyword evidence="8" id="KW-0732">Signal</keyword>
<sequence length="269" mass="29302">MIRYSTIALPVLLLALLLGPDNIIAAVQGQPLQPSTYALRKRADEGYGTDSYKVYNRLRNGHACIMSIVFIILYPLGAIAVHLPIDKISFLRNTYLRNKIPSIHVPIQVLATVMMVGAMALGIRLAQDTDRLSGSVPAHVIIGLVVVAVIVLVQPAMGILQHRHFKRTGGKSVFAYVHRWVGRLSILLGIINNGLGFQLAMEDNVIPTGSIIRNFVIVGVLLLIWVGLAAYDEIRFKHQHEKGVSVPAEGKHLDTVDGPVVDGHHTAAA</sequence>
<comment type="subcellular location">
    <subcellularLocation>
        <location evidence="1">Membrane</location>
    </subcellularLocation>
</comment>
<keyword evidence="2" id="KW-0813">Transport</keyword>
<dbReference type="PANTHER" id="PTHR47797">
    <property type="entry name" value="DEHYDROGENASE, PUTATIVE (AFU_ORTHOLOGUE AFUA_8G05805)-RELATED"/>
    <property type="match status" value="1"/>
</dbReference>
<dbReference type="EMBL" id="MU004233">
    <property type="protein sequence ID" value="KAF2671347.1"/>
    <property type="molecule type" value="Genomic_DNA"/>
</dbReference>
<dbReference type="AlphaFoldDB" id="A0A6A6UIR4"/>